<feature type="transmembrane region" description="Helical" evidence="2">
    <location>
        <begin position="71"/>
        <end position="92"/>
    </location>
</feature>
<sequence length="296" mass="30336">MIAAGLLLLAVGAVDLLRQMVHTRRWLAFTLAAVALVAVSAGLDAVIAGLLAVAVAAIWTWVMPERGPARAGLWPVALLGLTAAACVVIARGRPRPGPLGELWATYRPTDTVSVDVILLVIGCLVFLLESGNAVVRIALRSEMGEREAVQTPPPDAAGSPSVADGAEADGGAGAPRRADDPPADALRAADAPRRAGSDALPAPTEPGDAVSAPSPVLKGGRLIGPLERILVFVLTLAGAYTLIAAVFAAKGIVRFPEISADGKSGNRAEYFLIGSLVSWVTALAAAFLVWWGVNAG</sequence>
<evidence type="ECO:0000313" key="3">
    <source>
        <dbReference type="EMBL" id="KTS08354.1"/>
    </source>
</evidence>
<name>A0A147F3Z5_MICTE</name>
<evidence type="ECO:0000256" key="2">
    <source>
        <dbReference type="SAM" id="Phobius"/>
    </source>
</evidence>
<feature type="transmembrane region" description="Helical" evidence="2">
    <location>
        <begin position="112"/>
        <end position="135"/>
    </location>
</feature>
<dbReference type="AlphaFoldDB" id="A0A147F3Z5"/>
<comment type="caution">
    <text evidence="3">The sequence shown here is derived from an EMBL/GenBank/DDBJ whole genome shotgun (WGS) entry which is preliminary data.</text>
</comment>
<accession>A0A147F3Z5</accession>
<keyword evidence="2" id="KW-0812">Transmembrane</keyword>
<dbReference type="Proteomes" id="UP000072189">
    <property type="component" value="Unassembled WGS sequence"/>
</dbReference>
<feature type="transmembrane region" description="Helical" evidence="2">
    <location>
        <begin position="270"/>
        <end position="293"/>
    </location>
</feature>
<reference evidence="3 4" key="1">
    <citation type="journal article" date="2016" name="Front. Microbiol.">
        <title>Genomic Resource of Rice Seed Associated Bacteria.</title>
        <authorList>
            <person name="Midha S."/>
            <person name="Bansal K."/>
            <person name="Sharma S."/>
            <person name="Kumar N."/>
            <person name="Patil P.P."/>
            <person name="Chaudhry V."/>
            <person name="Patil P.B."/>
        </authorList>
    </citation>
    <scope>NUCLEOTIDE SEQUENCE [LARGE SCALE GENOMIC DNA]</scope>
    <source>
        <strain evidence="3 4">RSA3</strain>
    </source>
</reference>
<dbReference type="EMBL" id="LDRV01000104">
    <property type="protein sequence ID" value="KTS08354.1"/>
    <property type="molecule type" value="Genomic_DNA"/>
</dbReference>
<feature type="transmembrane region" description="Helical" evidence="2">
    <location>
        <begin position="26"/>
        <end position="59"/>
    </location>
</feature>
<organism evidence="3 4">
    <name type="scientific">Microbacterium testaceum</name>
    <name type="common">Aureobacterium testaceum</name>
    <name type="synonym">Brevibacterium testaceum</name>
    <dbReference type="NCBI Taxonomy" id="2033"/>
    <lineage>
        <taxon>Bacteria</taxon>
        <taxon>Bacillati</taxon>
        <taxon>Actinomycetota</taxon>
        <taxon>Actinomycetes</taxon>
        <taxon>Micrococcales</taxon>
        <taxon>Microbacteriaceae</taxon>
        <taxon>Microbacterium</taxon>
    </lineage>
</organism>
<proteinExistence type="predicted"/>
<dbReference type="PATRIC" id="fig|2033.7.peg.301"/>
<keyword evidence="2" id="KW-0472">Membrane</keyword>
<evidence type="ECO:0000256" key="1">
    <source>
        <dbReference type="SAM" id="MobiDB-lite"/>
    </source>
</evidence>
<keyword evidence="2" id="KW-1133">Transmembrane helix</keyword>
<gene>
    <name evidence="3" type="ORF">RSA3_15625</name>
</gene>
<protein>
    <submittedName>
        <fullName evidence="3">Uncharacterized protein</fullName>
    </submittedName>
</protein>
<feature type="transmembrane region" description="Helical" evidence="2">
    <location>
        <begin position="229"/>
        <end position="250"/>
    </location>
</feature>
<feature type="region of interest" description="Disordered" evidence="1">
    <location>
        <begin position="145"/>
        <end position="212"/>
    </location>
</feature>
<evidence type="ECO:0000313" key="4">
    <source>
        <dbReference type="Proteomes" id="UP000072189"/>
    </source>
</evidence>
<dbReference type="RefSeq" id="WP_058614979.1">
    <property type="nucleotide sequence ID" value="NZ_LDRV01000104.1"/>
</dbReference>